<gene>
    <name evidence="3" type="ORF">M9Y10_042277</name>
</gene>
<feature type="signal peptide" evidence="1">
    <location>
        <begin position="1"/>
        <end position="15"/>
    </location>
</feature>
<dbReference type="Pfam" id="PF13088">
    <property type="entry name" value="BNR_2"/>
    <property type="match status" value="1"/>
</dbReference>
<dbReference type="Proteomes" id="UP001470230">
    <property type="component" value="Unassembled WGS sequence"/>
</dbReference>
<dbReference type="PANTHER" id="PTHR10628:SF30">
    <property type="entry name" value="EXO-ALPHA-SIALIDASE"/>
    <property type="match status" value="1"/>
</dbReference>
<name>A0ABR2GP00_9EUKA</name>
<dbReference type="CDD" id="cd15482">
    <property type="entry name" value="Sialidase_non-viral"/>
    <property type="match status" value="1"/>
</dbReference>
<evidence type="ECO:0000313" key="4">
    <source>
        <dbReference type="Proteomes" id="UP001470230"/>
    </source>
</evidence>
<dbReference type="InterPro" id="IPR026856">
    <property type="entry name" value="Sialidase_fam"/>
</dbReference>
<proteinExistence type="predicted"/>
<evidence type="ECO:0000259" key="2">
    <source>
        <dbReference type="Pfam" id="PF13088"/>
    </source>
</evidence>
<dbReference type="Gene3D" id="2.120.10.10">
    <property type="match status" value="1"/>
</dbReference>
<keyword evidence="1" id="KW-0732">Signal</keyword>
<comment type="caution">
    <text evidence="3">The sequence shown here is derived from an EMBL/GenBank/DDBJ whole genome shotgun (WGS) entry which is preliminary data.</text>
</comment>
<protein>
    <recommendedName>
        <fullName evidence="2">Sialidase domain-containing protein</fullName>
    </recommendedName>
</protein>
<dbReference type="SUPFAM" id="SSF50939">
    <property type="entry name" value="Sialidases"/>
    <property type="match status" value="1"/>
</dbReference>
<reference evidence="3 4" key="1">
    <citation type="submission" date="2024-04" db="EMBL/GenBank/DDBJ databases">
        <title>Tritrichomonas musculus Genome.</title>
        <authorList>
            <person name="Alves-Ferreira E."/>
            <person name="Grigg M."/>
            <person name="Lorenzi H."/>
            <person name="Galac M."/>
        </authorList>
    </citation>
    <scope>NUCLEOTIDE SEQUENCE [LARGE SCALE GENOMIC DNA]</scope>
    <source>
        <strain evidence="3 4">EAF2021</strain>
    </source>
</reference>
<keyword evidence="4" id="KW-1185">Reference proteome</keyword>
<dbReference type="InterPro" id="IPR011040">
    <property type="entry name" value="Sialidase"/>
</dbReference>
<dbReference type="EMBL" id="JAPFFF010000076">
    <property type="protein sequence ID" value="KAK8835680.1"/>
    <property type="molecule type" value="Genomic_DNA"/>
</dbReference>
<evidence type="ECO:0000313" key="3">
    <source>
        <dbReference type="EMBL" id="KAK8835680.1"/>
    </source>
</evidence>
<dbReference type="InterPro" id="IPR036278">
    <property type="entry name" value="Sialidase_sf"/>
</dbReference>
<sequence>MLYFILFYFIQFSFCDIQPIIHKRILKNGDGGAEYYRIPAITFAPDNKTLVTATDKRWVTRSDLPNKIDVVIKISKDNGLTWTVSKEITPGKSDKFGYGDPCLIVDRQANLIFCLYTGIKGTMASTKDDRQRNYYCVSKDNGETWSSPIDITDMLYGTGCRDPIRSQYYSCFLTSGNGLQTRSGRLMLVGIVRETSAKTLSTHTVYSDDHGKTWTMSPYASVNDGDESKLVELNNGSIIMDIRTKKFRRFSISNDEGITWNFTFSHPYLQDPGCNGEIMRYTSTLDGYDKNRLLHTNVNHSSVRQNLVIKVSYDEGNTWVHEKVICAGRSIYSSIAVSVIDGKIYVYWEKNLSNNDADGFDLVVTTLTLDWITDGKDTWKPPSR</sequence>
<organism evidence="3 4">
    <name type="scientific">Tritrichomonas musculus</name>
    <dbReference type="NCBI Taxonomy" id="1915356"/>
    <lineage>
        <taxon>Eukaryota</taxon>
        <taxon>Metamonada</taxon>
        <taxon>Parabasalia</taxon>
        <taxon>Tritrichomonadida</taxon>
        <taxon>Tritrichomonadidae</taxon>
        <taxon>Tritrichomonas</taxon>
    </lineage>
</organism>
<accession>A0ABR2GP00</accession>
<dbReference type="PANTHER" id="PTHR10628">
    <property type="entry name" value="SIALIDASE"/>
    <property type="match status" value="1"/>
</dbReference>
<feature type="chain" id="PRO_5046695210" description="Sialidase domain-containing protein" evidence="1">
    <location>
        <begin position="16"/>
        <end position="384"/>
    </location>
</feature>
<evidence type="ECO:0000256" key="1">
    <source>
        <dbReference type="SAM" id="SignalP"/>
    </source>
</evidence>
<feature type="domain" description="Sialidase" evidence="2">
    <location>
        <begin position="67"/>
        <end position="337"/>
    </location>
</feature>